<dbReference type="AlphaFoldDB" id="A0A165SEA0"/>
<accession>A0A165SEA0</accession>
<name>A0A165SEA0_9APHY</name>
<evidence type="ECO:0000313" key="1">
    <source>
        <dbReference type="EMBL" id="KZT71862.1"/>
    </source>
</evidence>
<sequence length="81" mass="8997">MCGIFAYCSYLQEKVRTALDWVSTCSDGCYTYETLLCTFCVVNKAPVGEVYERADAAGATERLQHAFRSPSVISLWPRSGC</sequence>
<proteinExistence type="predicted"/>
<keyword evidence="2" id="KW-1185">Reference proteome</keyword>
<organism evidence="1 2">
    <name type="scientific">Daedalea quercina L-15889</name>
    <dbReference type="NCBI Taxonomy" id="1314783"/>
    <lineage>
        <taxon>Eukaryota</taxon>
        <taxon>Fungi</taxon>
        <taxon>Dikarya</taxon>
        <taxon>Basidiomycota</taxon>
        <taxon>Agaricomycotina</taxon>
        <taxon>Agaricomycetes</taxon>
        <taxon>Polyporales</taxon>
        <taxon>Fomitopsis</taxon>
    </lineage>
</organism>
<protein>
    <submittedName>
        <fullName evidence="1">Uncharacterized protein</fullName>
    </submittedName>
</protein>
<evidence type="ECO:0000313" key="2">
    <source>
        <dbReference type="Proteomes" id="UP000076727"/>
    </source>
</evidence>
<dbReference type="EMBL" id="KV429043">
    <property type="protein sequence ID" value="KZT71862.1"/>
    <property type="molecule type" value="Genomic_DNA"/>
</dbReference>
<dbReference type="Proteomes" id="UP000076727">
    <property type="component" value="Unassembled WGS sequence"/>
</dbReference>
<reference evidence="1 2" key="1">
    <citation type="journal article" date="2016" name="Mol. Biol. Evol.">
        <title>Comparative Genomics of Early-Diverging Mushroom-Forming Fungi Provides Insights into the Origins of Lignocellulose Decay Capabilities.</title>
        <authorList>
            <person name="Nagy L.G."/>
            <person name="Riley R."/>
            <person name="Tritt A."/>
            <person name="Adam C."/>
            <person name="Daum C."/>
            <person name="Floudas D."/>
            <person name="Sun H."/>
            <person name="Yadav J.S."/>
            <person name="Pangilinan J."/>
            <person name="Larsson K.H."/>
            <person name="Matsuura K."/>
            <person name="Barry K."/>
            <person name="Labutti K."/>
            <person name="Kuo R."/>
            <person name="Ohm R.A."/>
            <person name="Bhattacharya S.S."/>
            <person name="Shirouzu T."/>
            <person name="Yoshinaga Y."/>
            <person name="Martin F.M."/>
            <person name="Grigoriev I.V."/>
            <person name="Hibbett D.S."/>
        </authorList>
    </citation>
    <scope>NUCLEOTIDE SEQUENCE [LARGE SCALE GENOMIC DNA]</scope>
    <source>
        <strain evidence="1 2">L-15889</strain>
    </source>
</reference>
<gene>
    <name evidence="1" type="ORF">DAEQUDRAFT_723470</name>
</gene>